<keyword evidence="1" id="KW-0812">Transmembrane</keyword>
<keyword evidence="3" id="KW-1185">Reference proteome</keyword>
<evidence type="ECO:0000256" key="1">
    <source>
        <dbReference type="SAM" id="Phobius"/>
    </source>
</evidence>
<comment type="caution">
    <text evidence="2">The sequence shown here is derived from an EMBL/GenBank/DDBJ whole genome shotgun (WGS) entry which is preliminary data.</text>
</comment>
<sequence length="81" mass="8313">MLTKLFVNTRLALESFAKDKRGVTAIEYAIIGVAISAIVLAVFQGEEGSGGLRGALDNAITAITNNISSAETLPDSSGGTD</sequence>
<dbReference type="Proteomes" id="UP000188627">
    <property type="component" value="Unassembled WGS sequence"/>
</dbReference>
<accession>A0ABX3K9N0</accession>
<protein>
    <submittedName>
        <fullName evidence="2">Fimbrial protein</fullName>
    </submittedName>
</protein>
<evidence type="ECO:0000313" key="2">
    <source>
        <dbReference type="EMBL" id="OOE85473.1"/>
    </source>
</evidence>
<dbReference type="EMBL" id="MUFC01000022">
    <property type="protein sequence ID" value="OOE85473.1"/>
    <property type="molecule type" value="Genomic_DNA"/>
</dbReference>
<dbReference type="Pfam" id="PF04964">
    <property type="entry name" value="Flp_Fap"/>
    <property type="match status" value="1"/>
</dbReference>
<name>A0ABX3K9N0_9GAMM</name>
<evidence type="ECO:0000313" key="3">
    <source>
        <dbReference type="Proteomes" id="UP000188627"/>
    </source>
</evidence>
<dbReference type="InterPro" id="IPR007047">
    <property type="entry name" value="Flp_Fap"/>
</dbReference>
<organism evidence="2 3">
    <name type="scientific">Salinivibrio sharmensis</name>
    <dbReference type="NCBI Taxonomy" id="390883"/>
    <lineage>
        <taxon>Bacteria</taxon>
        <taxon>Pseudomonadati</taxon>
        <taxon>Pseudomonadota</taxon>
        <taxon>Gammaproteobacteria</taxon>
        <taxon>Vibrionales</taxon>
        <taxon>Vibrionaceae</taxon>
        <taxon>Salinivibrio</taxon>
    </lineage>
</organism>
<proteinExistence type="predicted"/>
<gene>
    <name evidence="2" type="ORF">BZG74_14310</name>
</gene>
<keyword evidence="1" id="KW-1133">Transmembrane helix</keyword>
<reference evidence="3" key="1">
    <citation type="submission" date="2017-01" db="EMBL/GenBank/DDBJ databases">
        <title>Draft genome of the species Salinivibrio sharmensis.</title>
        <authorList>
            <person name="Lopez-Hermoso C."/>
            <person name="De La Haba R."/>
            <person name="Sanchez-Porro C."/>
            <person name="Ventosa A."/>
        </authorList>
    </citation>
    <scope>NUCLEOTIDE SEQUENCE [LARGE SCALE GENOMIC DNA]</scope>
    <source>
        <strain evidence="3">CBH463</strain>
    </source>
</reference>
<keyword evidence="1" id="KW-0472">Membrane</keyword>
<feature type="transmembrane region" description="Helical" evidence="1">
    <location>
        <begin position="25"/>
        <end position="43"/>
    </location>
</feature>
<dbReference type="RefSeq" id="WP_077773201.1">
    <property type="nucleotide sequence ID" value="NZ_MUFC01000022.1"/>
</dbReference>